<protein>
    <submittedName>
        <fullName evidence="4">Uncharacterized protein</fullName>
    </submittedName>
</protein>
<dbReference type="InterPro" id="IPR007110">
    <property type="entry name" value="Ig-like_dom"/>
</dbReference>
<dbReference type="SUPFAM" id="SSF56436">
    <property type="entry name" value="C-type lectin-like"/>
    <property type="match status" value="2"/>
</dbReference>
<sequence length="1142" mass="125706">MTNVTTTTTTTNNNTSSRASVLTHHHQCHHLHHHHHLTMDTRGPYIHLVVLIVVTARSTATTTTTTNTITTTTAAATITTTGRVVRLEDIFPTSAPSPPILPCSNEGAEEACFIPAPRPMDWRSAHHFCRSEGGFLLGPDEVTRPEVTQLTPGNLTWTALRSHEGRLQWFTRRPAVGQFLRWAEGKEGGREDCASLHLPSTLLHPSPCSSLLPALCLRPSNIEKTQTSGVAELRVEVDGGGAELEARDGWVKVKEEDFHLISLTCTAHLAPDDDPTSPQPQVFWSKDGVYLPLHSPTLLPATVHDPTKSHVGAANASQLLLQGAYWCEAWQPRSPARHVSNKVLLTLDGHEVLLLHFKERWSWQAPPPTTHSVEGTVRRALSASLPHFEDFPIDVLSIVTKDEVESNVAVVSTRVQIHLPSSSAAFGIVLAMVRGGRGLEDLLERTGLLSPAAAFPTRCRRWTEETSGIAWPFSEVGKVQPLHYRCEAAGGGLLAGRCRWNYTHGAALHFDPHECQRFDFCPRGYTGLAGAFCVSLTPASTWGEGFHVAYNSRNAMSVLDMARLHQAEASVPSLYQEVRQWLAQRGGGGRLWLPFKRLAPFGPMTFLGPGASEYPIAHHAGSPRFNVSWAAGQPYPEQNCLALDTNSSLLLSLPCSAALPFLTILDMHGLLAVPSQDWRSAKPNLFIKNSLCDGWQVSGYPGGRGTCFHVLRREPGLGWHEAAALCAEGNAYLPDPSDGFLDWPLRQYLYSHNITSVWIRLTETKTRRVTFLNWRADADPSLDHEVLTPSGWVRESDDAAKTVILCQKSVKAPEVTLQLFEKAGTVLVKVQPPDAPIVGDPRCHVNGREVPLVYKRYEDLETFVAVDSDTQGYYKCSVWVDSPFRLVESNMLLYSRSDTLSLSVTVTLDTQYSPALHDATFYPESQLYSDPCVADFLEQVRGGLAQAHVHVTTDNFYLFPEAQSDALHLHFHVQFEATRGHMQLTEDEVSGRVAAAVKHLSDKSCRGVSVRSTTGCYQETQREQGPTNATLTWPATQGATVVLPAELCVTEEGNPVTRECVGDFIRGYHWGDRSGECTDRPLNVTRKLWEINQDTQPSDPADLAALTAQGTPSRPLTCISSPRKCILCPTRPQWGVGISTTS</sequence>
<keyword evidence="5" id="KW-1185">Reference proteome</keyword>
<evidence type="ECO:0000256" key="1">
    <source>
        <dbReference type="SAM" id="MobiDB-lite"/>
    </source>
</evidence>
<dbReference type="PROSITE" id="PS50041">
    <property type="entry name" value="C_TYPE_LECTIN_2"/>
    <property type="match status" value="1"/>
</dbReference>
<dbReference type="AlphaFoldDB" id="A0AAW0UP20"/>
<organism evidence="4 5">
    <name type="scientific">Scylla paramamosain</name>
    <name type="common">Mud crab</name>
    <dbReference type="NCBI Taxonomy" id="85552"/>
    <lineage>
        <taxon>Eukaryota</taxon>
        <taxon>Metazoa</taxon>
        <taxon>Ecdysozoa</taxon>
        <taxon>Arthropoda</taxon>
        <taxon>Crustacea</taxon>
        <taxon>Multicrustacea</taxon>
        <taxon>Malacostraca</taxon>
        <taxon>Eumalacostraca</taxon>
        <taxon>Eucarida</taxon>
        <taxon>Decapoda</taxon>
        <taxon>Pleocyemata</taxon>
        <taxon>Brachyura</taxon>
        <taxon>Eubrachyura</taxon>
        <taxon>Portunoidea</taxon>
        <taxon>Portunidae</taxon>
        <taxon>Portuninae</taxon>
        <taxon>Scylla</taxon>
    </lineage>
</organism>
<dbReference type="PROSITE" id="PS50835">
    <property type="entry name" value="IG_LIKE"/>
    <property type="match status" value="1"/>
</dbReference>
<dbReference type="Proteomes" id="UP001487740">
    <property type="component" value="Unassembled WGS sequence"/>
</dbReference>
<evidence type="ECO:0000259" key="3">
    <source>
        <dbReference type="PROSITE" id="PS50835"/>
    </source>
</evidence>
<dbReference type="Pfam" id="PF00059">
    <property type="entry name" value="Lectin_C"/>
    <property type="match status" value="1"/>
</dbReference>
<dbReference type="InterPro" id="IPR016186">
    <property type="entry name" value="C-type_lectin-like/link_sf"/>
</dbReference>
<dbReference type="InterPro" id="IPR001304">
    <property type="entry name" value="C-type_lectin-like"/>
</dbReference>
<dbReference type="CDD" id="cd00037">
    <property type="entry name" value="CLECT"/>
    <property type="match status" value="1"/>
</dbReference>
<dbReference type="InterPro" id="IPR016187">
    <property type="entry name" value="CTDL_fold"/>
</dbReference>
<feature type="compositionally biased region" description="Low complexity" evidence="1">
    <location>
        <begin position="1"/>
        <end position="15"/>
    </location>
</feature>
<name>A0AAW0UP20_SCYPA</name>
<evidence type="ECO:0000313" key="5">
    <source>
        <dbReference type="Proteomes" id="UP001487740"/>
    </source>
</evidence>
<dbReference type="SMART" id="SM00034">
    <property type="entry name" value="CLECT"/>
    <property type="match status" value="1"/>
</dbReference>
<evidence type="ECO:0000313" key="4">
    <source>
        <dbReference type="EMBL" id="KAK8400731.1"/>
    </source>
</evidence>
<comment type="caution">
    <text evidence="4">The sequence shown here is derived from an EMBL/GenBank/DDBJ whole genome shotgun (WGS) entry which is preliminary data.</text>
</comment>
<feature type="domain" description="Ig-like" evidence="3">
    <location>
        <begin position="219"/>
        <end position="340"/>
    </location>
</feature>
<dbReference type="Gene3D" id="3.10.100.10">
    <property type="entry name" value="Mannose-Binding Protein A, subunit A"/>
    <property type="match status" value="1"/>
</dbReference>
<feature type="domain" description="C-type lectin" evidence="2">
    <location>
        <begin position="108"/>
        <end position="217"/>
    </location>
</feature>
<accession>A0AAW0UP20</accession>
<proteinExistence type="predicted"/>
<dbReference type="EMBL" id="JARAKH010000009">
    <property type="protein sequence ID" value="KAK8400731.1"/>
    <property type="molecule type" value="Genomic_DNA"/>
</dbReference>
<gene>
    <name evidence="4" type="ORF">O3P69_002498</name>
</gene>
<feature type="region of interest" description="Disordered" evidence="1">
    <location>
        <begin position="1"/>
        <end position="27"/>
    </location>
</feature>
<evidence type="ECO:0000259" key="2">
    <source>
        <dbReference type="PROSITE" id="PS50041"/>
    </source>
</evidence>
<reference evidence="4 5" key="1">
    <citation type="submission" date="2023-03" db="EMBL/GenBank/DDBJ databases">
        <title>High-quality genome of Scylla paramamosain provides insights in environmental adaptation.</title>
        <authorList>
            <person name="Zhang L."/>
        </authorList>
    </citation>
    <scope>NUCLEOTIDE SEQUENCE [LARGE SCALE GENOMIC DNA]</scope>
    <source>
        <strain evidence="4">LZ_2023a</strain>
        <tissue evidence="4">Muscle</tissue>
    </source>
</reference>